<keyword evidence="2" id="KW-0808">Transferase</keyword>
<proteinExistence type="inferred from homology"/>
<dbReference type="InterPro" id="IPR003673">
    <property type="entry name" value="CoA-Trfase_fam_III"/>
</dbReference>
<dbReference type="Pfam" id="PF02515">
    <property type="entry name" value="CoA_transf_3"/>
    <property type="match status" value="1"/>
</dbReference>
<protein>
    <recommendedName>
        <fullName evidence="5">L-carnitine dehydratase/bile acid-inducible protein F</fullName>
    </recommendedName>
</protein>
<sequence>MIAGPLAGTLLADLGAEVVHVEDPGAGDPQRAAGPHKDGVHLWWKVSARNKKSVTLNLRTEEGRELARELTEWADVVITNFRVSTLEKWGLDYASLQSVNPKIIVLQVTGFGATSSRRDQPGFGKVGEAMSGVVNITGFPDGPPVHTGFSHGDSVTGLMGAFAIQAALYRRSQDPDFAGEWIDLALYDGLFRLIEWQVIFYDQLGEVPERVGNRLAAAPAAVINTFKTGDGQWLTVTSGTPRSVRNVAELVGEPVADYATSAMQAERRERLDGLVAEWISKRPLEECMTTMIELGVVASPIYTVQDILEDQTFRERGNVVEVADADLGTIKMQGVIPRLTNHPGSVRHAAPALGADNKAVFGDYLGRESDEIERLSSAGVI</sequence>
<dbReference type="InterPro" id="IPR044855">
    <property type="entry name" value="CoA-Trfase_III_dom3_sf"/>
</dbReference>
<dbReference type="PANTHER" id="PTHR48228:SF6">
    <property type="entry name" value="L-CARNITINE COA-TRANSFERASE"/>
    <property type="match status" value="1"/>
</dbReference>
<dbReference type="GO" id="GO:0016740">
    <property type="term" value="F:transferase activity"/>
    <property type="evidence" value="ECO:0007669"/>
    <property type="project" value="UniProtKB-KW"/>
</dbReference>
<dbReference type="Gene3D" id="3.30.1540.10">
    <property type="entry name" value="formyl-coa transferase, domain 3"/>
    <property type="match status" value="1"/>
</dbReference>
<dbReference type="InterPro" id="IPR050509">
    <property type="entry name" value="CoA-transferase_III"/>
</dbReference>
<evidence type="ECO:0000256" key="2">
    <source>
        <dbReference type="ARBA" id="ARBA00022679"/>
    </source>
</evidence>
<comment type="similarity">
    <text evidence="1">Belongs to the CoA-transferase III family.</text>
</comment>
<evidence type="ECO:0000256" key="1">
    <source>
        <dbReference type="ARBA" id="ARBA00008383"/>
    </source>
</evidence>
<reference evidence="3 4" key="1">
    <citation type="submission" date="2018-11" db="EMBL/GenBank/DDBJ databases">
        <title>Microbial catabolism of amino acid.</title>
        <authorList>
            <person name="Hibi M."/>
            <person name="Ogawa J."/>
        </authorList>
    </citation>
    <scope>NUCLEOTIDE SEQUENCE [LARGE SCALE GENOMIC DNA]</scope>
    <source>
        <strain evidence="3 4">C31-06</strain>
    </source>
</reference>
<dbReference type="EMBL" id="BHYM01000099">
    <property type="protein sequence ID" value="GCE44622.1"/>
    <property type="molecule type" value="Genomic_DNA"/>
</dbReference>
<evidence type="ECO:0008006" key="5">
    <source>
        <dbReference type="Google" id="ProtNLM"/>
    </source>
</evidence>
<accession>A0A402CLQ5</accession>
<dbReference type="Proteomes" id="UP000287519">
    <property type="component" value="Unassembled WGS sequence"/>
</dbReference>
<name>A0A402CLQ5_RHOWR</name>
<dbReference type="Gene3D" id="3.40.50.10540">
    <property type="entry name" value="Crotonobetainyl-coa:carnitine coa-transferase, domain 1"/>
    <property type="match status" value="1"/>
</dbReference>
<evidence type="ECO:0000313" key="4">
    <source>
        <dbReference type="Proteomes" id="UP000287519"/>
    </source>
</evidence>
<gene>
    <name evidence="3" type="ORF">Rhow_009043</name>
</gene>
<dbReference type="SUPFAM" id="SSF89796">
    <property type="entry name" value="CoA-transferase family III (CaiB/BaiF)"/>
    <property type="match status" value="1"/>
</dbReference>
<organism evidence="3 4">
    <name type="scientific">Rhodococcus wratislaviensis</name>
    <name type="common">Tsukamurella wratislaviensis</name>
    <dbReference type="NCBI Taxonomy" id="44752"/>
    <lineage>
        <taxon>Bacteria</taxon>
        <taxon>Bacillati</taxon>
        <taxon>Actinomycetota</taxon>
        <taxon>Actinomycetes</taxon>
        <taxon>Mycobacteriales</taxon>
        <taxon>Nocardiaceae</taxon>
        <taxon>Rhodococcus</taxon>
    </lineage>
</organism>
<evidence type="ECO:0000313" key="3">
    <source>
        <dbReference type="EMBL" id="GCE44622.1"/>
    </source>
</evidence>
<dbReference type="PANTHER" id="PTHR48228">
    <property type="entry name" value="SUCCINYL-COA--D-CITRAMALATE COA-TRANSFERASE"/>
    <property type="match status" value="1"/>
</dbReference>
<comment type="caution">
    <text evidence="3">The sequence shown here is derived from an EMBL/GenBank/DDBJ whole genome shotgun (WGS) entry which is preliminary data.</text>
</comment>
<dbReference type="InterPro" id="IPR023606">
    <property type="entry name" value="CoA-Trfase_III_dom_1_sf"/>
</dbReference>
<keyword evidence="4" id="KW-1185">Reference proteome</keyword>
<dbReference type="AlphaFoldDB" id="A0A402CLQ5"/>